<dbReference type="PANTHER" id="PTHR15537">
    <property type="entry name" value="F-BOX ONLY PROTEIN 7"/>
    <property type="match status" value="1"/>
</dbReference>
<accession>A0AAE0QNG5</accession>
<dbReference type="Gene3D" id="3.40.1000.30">
    <property type="match status" value="1"/>
</dbReference>
<reference evidence="3" key="1">
    <citation type="submission" date="2023-06" db="EMBL/GenBank/DDBJ databases">
        <title>Male Hemibagrus guttatus genome.</title>
        <authorList>
            <person name="Bian C."/>
        </authorList>
    </citation>
    <scope>NUCLEOTIDE SEQUENCE</scope>
    <source>
        <strain evidence="3">Male_cb2023</strain>
        <tissue evidence="3">Muscle</tissue>
    </source>
</reference>
<protein>
    <recommendedName>
        <fullName evidence="2">F-box domain-containing protein</fullName>
    </recommendedName>
</protein>
<feature type="compositionally biased region" description="Polar residues" evidence="1">
    <location>
        <begin position="29"/>
        <end position="45"/>
    </location>
</feature>
<dbReference type="EMBL" id="JAUCMX010000013">
    <property type="protein sequence ID" value="KAK3526403.1"/>
    <property type="molecule type" value="Genomic_DNA"/>
</dbReference>
<dbReference type="InterPro" id="IPR021625">
    <property type="entry name" value="PI31_Prot_N"/>
</dbReference>
<evidence type="ECO:0000256" key="1">
    <source>
        <dbReference type="SAM" id="MobiDB-lite"/>
    </source>
</evidence>
<dbReference type="CDD" id="cd22087">
    <property type="entry name" value="F-box_FBXO7"/>
    <property type="match status" value="1"/>
</dbReference>
<dbReference type="Pfam" id="PF12937">
    <property type="entry name" value="F-box-like"/>
    <property type="match status" value="1"/>
</dbReference>
<dbReference type="InterPro" id="IPR036047">
    <property type="entry name" value="F-box-like_dom_sf"/>
</dbReference>
<dbReference type="PROSITE" id="PS50181">
    <property type="entry name" value="FBOX"/>
    <property type="match status" value="1"/>
</dbReference>
<dbReference type="AlphaFoldDB" id="A0AAE0QNG5"/>
<sequence>MNQVELEEPEPTLPQLSTQVKEAMLPSDGLSNSRVSADQQNTPQSPAGLGTHQTEESDMERGKAEEKAVGLFIPKPMLCCEVEEGKVPHSLEMLYQTAQCNSASDCLLLVAHVLLLETGFLPQGCVRDGEMPSGWCTEGVLYRLQYSHPLCENSLVRVVAMLRGQTLVINATLKTTNAVELSWKLALKPDAYVTKEWAGGNAGVVYRDLQKLSLVLKDQLAYPLIATAREALGLPALFGLAVLPPELLLRIMRLLDVPSIGKLSKVCRRLHSVTQDASLWKHFVYRDFRVNFQADTEHRGTDWKELYKKKYLRWVPIPRPLFSVDIIRISEIERRYIIVRGNLPHPHNDPVGQFPGHGPHI</sequence>
<feature type="domain" description="F-box" evidence="2">
    <location>
        <begin position="237"/>
        <end position="283"/>
    </location>
</feature>
<comment type="caution">
    <text evidence="3">The sequence shown here is derived from an EMBL/GenBank/DDBJ whole genome shotgun (WGS) entry which is preliminary data.</text>
</comment>
<feature type="compositionally biased region" description="Basic and acidic residues" evidence="1">
    <location>
        <begin position="53"/>
        <end position="65"/>
    </location>
</feature>
<proteinExistence type="predicted"/>
<evidence type="ECO:0000259" key="2">
    <source>
        <dbReference type="PROSITE" id="PS50181"/>
    </source>
</evidence>
<evidence type="ECO:0000313" key="3">
    <source>
        <dbReference type="EMBL" id="KAK3526403.1"/>
    </source>
</evidence>
<dbReference type="Proteomes" id="UP001274896">
    <property type="component" value="Unassembled WGS sequence"/>
</dbReference>
<evidence type="ECO:0000313" key="4">
    <source>
        <dbReference type="Proteomes" id="UP001274896"/>
    </source>
</evidence>
<dbReference type="SUPFAM" id="SSF81383">
    <property type="entry name" value="F-box domain"/>
    <property type="match status" value="1"/>
</dbReference>
<dbReference type="SMART" id="SM00256">
    <property type="entry name" value="FBOX"/>
    <property type="match status" value="1"/>
</dbReference>
<keyword evidence="4" id="KW-1185">Reference proteome</keyword>
<feature type="region of interest" description="Disordered" evidence="1">
    <location>
        <begin position="1"/>
        <end position="65"/>
    </location>
</feature>
<dbReference type="Pfam" id="PF11566">
    <property type="entry name" value="PI31_Prot_N"/>
    <property type="match status" value="1"/>
</dbReference>
<dbReference type="InterPro" id="IPR047118">
    <property type="entry name" value="Fbxo7"/>
</dbReference>
<dbReference type="GO" id="GO:0019901">
    <property type="term" value="F:protein kinase binding"/>
    <property type="evidence" value="ECO:0007669"/>
    <property type="project" value="InterPro"/>
</dbReference>
<gene>
    <name evidence="3" type="ORF">QTP70_025432</name>
</gene>
<dbReference type="PANTHER" id="PTHR15537:SF2">
    <property type="entry name" value="F-BOX ONLY PROTEIN 7"/>
    <property type="match status" value="1"/>
</dbReference>
<feature type="compositionally biased region" description="Acidic residues" evidence="1">
    <location>
        <begin position="1"/>
        <end position="10"/>
    </location>
</feature>
<organism evidence="3 4">
    <name type="scientific">Hemibagrus guttatus</name>
    <dbReference type="NCBI Taxonomy" id="175788"/>
    <lineage>
        <taxon>Eukaryota</taxon>
        <taxon>Metazoa</taxon>
        <taxon>Chordata</taxon>
        <taxon>Craniata</taxon>
        <taxon>Vertebrata</taxon>
        <taxon>Euteleostomi</taxon>
        <taxon>Actinopterygii</taxon>
        <taxon>Neopterygii</taxon>
        <taxon>Teleostei</taxon>
        <taxon>Ostariophysi</taxon>
        <taxon>Siluriformes</taxon>
        <taxon>Bagridae</taxon>
        <taxon>Hemibagrus</taxon>
    </lineage>
</organism>
<name>A0AAE0QNG5_9TELE</name>
<dbReference type="Gene3D" id="1.20.1280.50">
    <property type="match status" value="1"/>
</dbReference>
<dbReference type="InterPro" id="IPR001810">
    <property type="entry name" value="F-box_dom"/>
</dbReference>
<dbReference type="GO" id="GO:1903599">
    <property type="term" value="P:positive regulation of autophagy of mitochondrion"/>
    <property type="evidence" value="ECO:0007669"/>
    <property type="project" value="TreeGrafter"/>
</dbReference>